<feature type="signal peptide" evidence="1">
    <location>
        <begin position="1"/>
        <end position="22"/>
    </location>
</feature>
<evidence type="ECO:0000313" key="2">
    <source>
        <dbReference type="EMBL" id="THJ45046.1"/>
    </source>
</evidence>
<dbReference type="Proteomes" id="UP000309618">
    <property type="component" value="Unassembled WGS sequence"/>
</dbReference>
<feature type="chain" id="PRO_5020557602" description="SH3 domain-containing protein" evidence="1">
    <location>
        <begin position="23"/>
        <end position="100"/>
    </location>
</feature>
<evidence type="ECO:0000313" key="3">
    <source>
        <dbReference type="Proteomes" id="UP000309618"/>
    </source>
</evidence>
<dbReference type="AlphaFoldDB" id="A0A4S5CPD9"/>
<keyword evidence="1" id="KW-0732">Signal</keyword>
<dbReference type="RefSeq" id="WP_136501869.1">
    <property type="nucleotide sequence ID" value="NZ_SSUX01000008.1"/>
</dbReference>
<comment type="caution">
    <text evidence="2">The sequence shown here is derived from an EMBL/GenBank/DDBJ whole genome shotgun (WGS) entry which is preliminary data.</text>
</comment>
<name>A0A4S5CPD9_AERVE</name>
<proteinExistence type="predicted"/>
<gene>
    <name evidence="2" type="ORF">E8Q35_12740</name>
</gene>
<evidence type="ECO:0000256" key="1">
    <source>
        <dbReference type="SAM" id="SignalP"/>
    </source>
</evidence>
<accession>A0A4S5CPD9</accession>
<organism evidence="2 3">
    <name type="scientific">Aeromonas veronii</name>
    <dbReference type="NCBI Taxonomy" id="654"/>
    <lineage>
        <taxon>Bacteria</taxon>
        <taxon>Pseudomonadati</taxon>
        <taxon>Pseudomonadota</taxon>
        <taxon>Gammaproteobacteria</taxon>
        <taxon>Aeromonadales</taxon>
        <taxon>Aeromonadaceae</taxon>
        <taxon>Aeromonas</taxon>
    </lineage>
</organism>
<sequence length="100" mass="10537">MFKKHILVIAASLVFFSTTSIAGEVAKLSDSNMVLTDQDPVKARKAECQPLRGDSVEVIEVVKNAGGMLNVDVAKVKVMTGSCAGTQGWVGLSRLVSSAQ</sequence>
<dbReference type="EMBL" id="SSUX01000008">
    <property type="protein sequence ID" value="THJ45046.1"/>
    <property type="molecule type" value="Genomic_DNA"/>
</dbReference>
<evidence type="ECO:0008006" key="4">
    <source>
        <dbReference type="Google" id="ProtNLM"/>
    </source>
</evidence>
<protein>
    <recommendedName>
        <fullName evidence="4">SH3 domain-containing protein</fullName>
    </recommendedName>
</protein>
<reference evidence="2 3" key="1">
    <citation type="submission" date="2019-04" db="EMBL/GenBank/DDBJ databases">
        <title>Comparative genomics of Aeromonas veronii strains pathogenic to fish.</title>
        <authorList>
            <person name="Cascarano M.C."/>
            <person name="Smyrli M."/>
            <person name="Katharios P."/>
        </authorList>
    </citation>
    <scope>NUCLEOTIDE SEQUENCE [LARGE SCALE GENOMIC DNA]</scope>
    <source>
        <strain evidence="2 3">XU1</strain>
    </source>
</reference>